<accession>A0A644VHZ2</accession>
<reference evidence="1" key="1">
    <citation type="submission" date="2019-08" db="EMBL/GenBank/DDBJ databases">
        <authorList>
            <person name="Kucharzyk K."/>
            <person name="Murdoch R.W."/>
            <person name="Higgins S."/>
            <person name="Loffler F."/>
        </authorList>
    </citation>
    <scope>NUCLEOTIDE SEQUENCE</scope>
</reference>
<name>A0A644VHZ2_9ZZZZ</name>
<proteinExistence type="predicted"/>
<sequence length="114" mass="13282">MAKRKKAFIDAYDKTLCNVSSACKVVKISRNTFYHWCKTDESFKERIDELNEEAVDFAESMLKKNIREQKEASIFFFLKTKGKHRGYIETVQADVTVNPFIELMKAATEEDESQ</sequence>
<dbReference type="EMBL" id="VSSQ01000298">
    <property type="protein sequence ID" value="MPL90233.1"/>
    <property type="molecule type" value="Genomic_DNA"/>
</dbReference>
<protein>
    <recommendedName>
        <fullName evidence="2">Homeodomain phBC6A51-type domain-containing protein</fullName>
    </recommendedName>
</protein>
<gene>
    <name evidence="1" type="ORF">SDC9_36280</name>
</gene>
<evidence type="ECO:0000313" key="1">
    <source>
        <dbReference type="EMBL" id="MPL90233.1"/>
    </source>
</evidence>
<comment type="caution">
    <text evidence="1">The sequence shown here is derived from an EMBL/GenBank/DDBJ whole genome shotgun (WGS) entry which is preliminary data.</text>
</comment>
<dbReference type="AlphaFoldDB" id="A0A644VHZ2"/>
<evidence type="ECO:0008006" key="2">
    <source>
        <dbReference type="Google" id="ProtNLM"/>
    </source>
</evidence>
<organism evidence="1">
    <name type="scientific">bioreactor metagenome</name>
    <dbReference type="NCBI Taxonomy" id="1076179"/>
    <lineage>
        <taxon>unclassified sequences</taxon>
        <taxon>metagenomes</taxon>
        <taxon>ecological metagenomes</taxon>
    </lineage>
</organism>